<feature type="domain" description="DUF4123" evidence="1">
    <location>
        <begin position="23"/>
        <end position="133"/>
    </location>
</feature>
<dbReference type="Pfam" id="PF13503">
    <property type="entry name" value="DUF4123"/>
    <property type="match status" value="1"/>
</dbReference>
<reference evidence="2 3" key="1">
    <citation type="submission" date="2021-04" db="EMBL/GenBank/DDBJ databases">
        <title>Draft Genome of Aeromonas popoffii ID682, isolated from a natural water source in Idaho.</title>
        <authorList>
            <person name="Testerman T."/>
            <person name="Graf J."/>
        </authorList>
    </citation>
    <scope>NUCLEOTIDE SEQUENCE [LARGE SCALE GENOMIC DNA]</scope>
    <source>
        <strain evidence="2 3">ID682</strain>
    </source>
</reference>
<name>A0ABS5GWA1_9GAMM</name>
<organism evidence="2 3">
    <name type="scientific">Aeromonas popoffii</name>
    <dbReference type="NCBI Taxonomy" id="70856"/>
    <lineage>
        <taxon>Bacteria</taxon>
        <taxon>Pseudomonadati</taxon>
        <taxon>Pseudomonadota</taxon>
        <taxon>Gammaproteobacteria</taxon>
        <taxon>Aeromonadales</taxon>
        <taxon>Aeromonadaceae</taxon>
        <taxon>Aeromonas</taxon>
    </lineage>
</organism>
<dbReference type="EMBL" id="JAGRZL010000090">
    <property type="protein sequence ID" value="MBR7631426.1"/>
    <property type="molecule type" value="Genomic_DNA"/>
</dbReference>
<comment type="caution">
    <text evidence="2">The sequence shown here is derived from an EMBL/GenBank/DDBJ whole genome shotgun (WGS) entry which is preliminary data.</text>
</comment>
<accession>A0ABS5GWA1</accession>
<dbReference type="InterPro" id="IPR025391">
    <property type="entry name" value="DUF4123"/>
</dbReference>
<dbReference type="Proteomes" id="UP000675653">
    <property type="component" value="Unassembled WGS sequence"/>
</dbReference>
<sequence length="278" mass="31591">MQTRWEQLTSLHRFSPDSLSINYLLIDMARWEEAQEVIHQLIEQPELTLLFAGTHHQALLEVSPLLLSLPSESERTVRETLLTEVRERRAGVALRASLSCEALANHFRQFLTVPDGQGQSYLRFYDPAIWLAIYASQYDAPLMGSVLEAVYLPDWCSATWCEIVSSGHQAALQQPVRLSTELLAMAQKTRLLYSLQATQIDPALCYGLASSLACLIDKGMTEQWELMPWLTLLNDYPAPVLDGRMAQWLATFDIECHEPLAVANRFWQHQTHKPVEAL</sequence>
<dbReference type="RefSeq" id="WP_212514810.1">
    <property type="nucleotide sequence ID" value="NZ_CAWQDX010000119.1"/>
</dbReference>
<evidence type="ECO:0000313" key="3">
    <source>
        <dbReference type="Proteomes" id="UP000675653"/>
    </source>
</evidence>
<gene>
    <name evidence="2" type="ORF">KAT72_21140</name>
</gene>
<evidence type="ECO:0000259" key="1">
    <source>
        <dbReference type="Pfam" id="PF13503"/>
    </source>
</evidence>
<evidence type="ECO:0000313" key="2">
    <source>
        <dbReference type="EMBL" id="MBR7631426.1"/>
    </source>
</evidence>
<protein>
    <submittedName>
        <fullName evidence="2">DUF4123 domain-containing protein</fullName>
    </submittedName>
</protein>
<proteinExistence type="predicted"/>
<keyword evidence="3" id="KW-1185">Reference proteome</keyword>